<keyword evidence="1" id="KW-0479">Metal-binding</keyword>
<organism evidence="5 6">
    <name type="scientific">Cyanidiococcus yangmingshanensis</name>
    <dbReference type="NCBI Taxonomy" id="2690220"/>
    <lineage>
        <taxon>Eukaryota</taxon>
        <taxon>Rhodophyta</taxon>
        <taxon>Bangiophyceae</taxon>
        <taxon>Cyanidiales</taxon>
        <taxon>Cyanidiaceae</taxon>
        <taxon>Cyanidiococcus</taxon>
    </lineage>
</organism>
<dbReference type="GO" id="GO:0005737">
    <property type="term" value="C:cytoplasm"/>
    <property type="evidence" value="ECO:0007669"/>
    <property type="project" value="TreeGrafter"/>
</dbReference>
<dbReference type="UniPathway" id="UPA00070">
    <property type="reaction ID" value="UER00117"/>
</dbReference>
<dbReference type="Proteomes" id="UP000530660">
    <property type="component" value="Unassembled WGS sequence"/>
</dbReference>
<dbReference type="GO" id="GO:0004151">
    <property type="term" value="F:dihydroorotase activity"/>
    <property type="evidence" value="ECO:0007669"/>
    <property type="project" value="InterPro"/>
</dbReference>
<dbReference type="OrthoDB" id="1670005at2759"/>
<evidence type="ECO:0000256" key="3">
    <source>
        <dbReference type="ARBA" id="ARBA00022833"/>
    </source>
</evidence>
<dbReference type="PANTHER" id="PTHR43137">
    <property type="entry name" value="DIHYDROOROTASE"/>
    <property type="match status" value="1"/>
</dbReference>
<reference evidence="5 6" key="1">
    <citation type="journal article" date="2020" name="J. Phycol.">
        <title>Comparative genome analysis reveals Cyanidiococcus gen. nov., a new extremophilic red algal genus sister to Cyanidioschyzon (Cyanidioschyzonaceae, Rhodophyta).</title>
        <authorList>
            <person name="Liu S.-L."/>
            <person name="Chiang Y.-R."/>
            <person name="Yoon H.S."/>
            <person name="Fu H.-Y."/>
        </authorList>
    </citation>
    <scope>NUCLEOTIDE SEQUENCE [LARGE SCALE GENOMIC DNA]</scope>
    <source>
        <strain evidence="5 6">THAL066</strain>
    </source>
</reference>
<evidence type="ECO:0000256" key="1">
    <source>
        <dbReference type="ARBA" id="ARBA00022723"/>
    </source>
</evidence>
<gene>
    <name evidence="5" type="ORF">F1559_004376</name>
</gene>
<evidence type="ECO:0000256" key="4">
    <source>
        <dbReference type="ARBA" id="ARBA00022975"/>
    </source>
</evidence>
<dbReference type="PANTHER" id="PTHR43137:SF1">
    <property type="entry name" value="DIHYDROOROTASE"/>
    <property type="match status" value="1"/>
</dbReference>
<dbReference type="EMBL" id="VWRR01000006">
    <property type="protein sequence ID" value="KAF6003673.1"/>
    <property type="molecule type" value="Genomic_DNA"/>
</dbReference>
<evidence type="ECO:0008006" key="7">
    <source>
        <dbReference type="Google" id="ProtNLM"/>
    </source>
</evidence>
<dbReference type="SUPFAM" id="SSF51556">
    <property type="entry name" value="Metallo-dependent hydrolases"/>
    <property type="match status" value="1"/>
</dbReference>
<sequence>MCMIVKSILFFTSCSQFEKRFPRLRIVLEHISTAFGAEWVRRNPSNRLAATVTPQHLLCNRNDLLVGGLKPHYYCLPILKSERDRQAIMDAIRNDHQGRFFLGSDSAPHVRSRKESACASAGCFTALTTLELYAEAFANAGILDRLEQFASINGAKFYGLEPSEERVELVQWSEPIMQIPESVLVQDKDASETAQGEEADAGAASELRPFWAGSFLTWSVERISSSTMKP</sequence>
<dbReference type="PROSITE" id="PS00483">
    <property type="entry name" value="DIHYDROOROTASE_2"/>
    <property type="match status" value="1"/>
</dbReference>
<name>A0A7J7IKQ4_9RHOD</name>
<evidence type="ECO:0000256" key="2">
    <source>
        <dbReference type="ARBA" id="ARBA00022801"/>
    </source>
</evidence>
<dbReference type="GO" id="GO:0006207">
    <property type="term" value="P:'de novo' pyrimidine nucleobase biosynthetic process"/>
    <property type="evidence" value="ECO:0007669"/>
    <property type="project" value="TreeGrafter"/>
</dbReference>
<dbReference type="Gene3D" id="3.20.20.140">
    <property type="entry name" value="Metal-dependent hydrolases"/>
    <property type="match status" value="1"/>
</dbReference>
<proteinExistence type="predicted"/>
<keyword evidence="3" id="KW-0862">Zinc</keyword>
<dbReference type="AlphaFoldDB" id="A0A7J7IKQ4"/>
<keyword evidence="2" id="KW-0378">Hydrolase</keyword>
<keyword evidence="4" id="KW-0665">Pyrimidine biosynthesis</keyword>
<dbReference type="InterPro" id="IPR002195">
    <property type="entry name" value="Dihydroorotase_CS"/>
</dbReference>
<dbReference type="InterPro" id="IPR004721">
    <property type="entry name" value="DHOdimr"/>
</dbReference>
<dbReference type="InterPro" id="IPR032466">
    <property type="entry name" value="Metal_Hydrolase"/>
</dbReference>
<comment type="caution">
    <text evidence="5">The sequence shown here is derived from an EMBL/GenBank/DDBJ whole genome shotgun (WGS) entry which is preliminary data.</text>
</comment>
<evidence type="ECO:0000313" key="5">
    <source>
        <dbReference type="EMBL" id="KAF6003673.1"/>
    </source>
</evidence>
<keyword evidence="6" id="KW-1185">Reference proteome</keyword>
<evidence type="ECO:0000313" key="6">
    <source>
        <dbReference type="Proteomes" id="UP000530660"/>
    </source>
</evidence>
<dbReference type="GO" id="GO:0046872">
    <property type="term" value="F:metal ion binding"/>
    <property type="evidence" value="ECO:0007669"/>
    <property type="project" value="UniProtKB-KW"/>
</dbReference>
<accession>A0A7J7IKQ4</accession>
<protein>
    <recommendedName>
        <fullName evidence="7">Dihydroorotase</fullName>
    </recommendedName>
</protein>
<dbReference type="GO" id="GO:0044205">
    <property type="term" value="P:'de novo' UMP biosynthetic process"/>
    <property type="evidence" value="ECO:0007669"/>
    <property type="project" value="UniProtKB-UniPathway"/>
</dbReference>